<dbReference type="GO" id="GO:0005634">
    <property type="term" value="C:nucleus"/>
    <property type="evidence" value="ECO:0007669"/>
    <property type="project" value="UniProtKB-SubCell"/>
</dbReference>
<evidence type="ECO:0000313" key="10">
    <source>
        <dbReference type="Proteomes" id="UP000001950"/>
    </source>
</evidence>
<dbReference type="eggNOG" id="ENOG502T70R">
    <property type="taxonomic scope" value="Eukaryota"/>
</dbReference>
<evidence type="ECO:0000259" key="8">
    <source>
        <dbReference type="Pfam" id="PF03941"/>
    </source>
</evidence>
<accession>Q4UAE2</accession>
<feature type="domain" description="Inner centromere protein ARK-binding" evidence="8">
    <location>
        <begin position="301"/>
        <end position="339"/>
    </location>
</feature>
<feature type="compositionally biased region" description="Polar residues" evidence="7">
    <location>
        <begin position="454"/>
        <end position="468"/>
    </location>
</feature>
<feature type="region of interest" description="Disordered" evidence="7">
    <location>
        <begin position="450"/>
        <end position="474"/>
    </location>
</feature>
<dbReference type="EMBL" id="CR940353">
    <property type="protein sequence ID" value="CAI76209.1"/>
    <property type="molecule type" value="Genomic_DNA"/>
</dbReference>
<organism evidence="9 10">
    <name type="scientific">Theileria annulata</name>
    <dbReference type="NCBI Taxonomy" id="5874"/>
    <lineage>
        <taxon>Eukaryota</taxon>
        <taxon>Sar</taxon>
        <taxon>Alveolata</taxon>
        <taxon>Apicomplexa</taxon>
        <taxon>Aconoidasida</taxon>
        <taxon>Piroplasmida</taxon>
        <taxon>Theileriidae</taxon>
        <taxon>Theileria</taxon>
    </lineage>
</organism>
<reference evidence="9 10" key="1">
    <citation type="journal article" date="2005" name="Science">
        <title>Genome of the host-cell transforming parasite Theileria annulata compared with T. parva.</title>
        <authorList>
            <person name="Pain A."/>
            <person name="Renauld H."/>
            <person name="Berriman M."/>
            <person name="Murphy L."/>
            <person name="Yeats C.A."/>
            <person name="Weir W."/>
            <person name="Kerhornou A."/>
            <person name="Aslett M."/>
            <person name="Bishop R."/>
            <person name="Bouchier C."/>
            <person name="Cochet M."/>
            <person name="Coulson R.M.R."/>
            <person name="Cronin A."/>
            <person name="de Villiers E.P."/>
            <person name="Fraser A."/>
            <person name="Fosker N."/>
            <person name="Gardner M."/>
            <person name="Goble A."/>
            <person name="Griffiths-Jones S."/>
            <person name="Harris D.E."/>
            <person name="Katzer F."/>
            <person name="Larke N."/>
            <person name="Lord A."/>
            <person name="Maser P."/>
            <person name="McKellar S."/>
            <person name="Mooney P."/>
            <person name="Morton F."/>
            <person name="Nene V."/>
            <person name="O'Neil S."/>
            <person name="Price C."/>
            <person name="Quail M.A."/>
            <person name="Rabbinowitsch E."/>
            <person name="Rawlings N.D."/>
            <person name="Rutter S."/>
            <person name="Saunders D."/>
            <person name="Seeger K."/>
            <person name="Shah T."/>
            <person name="Squares R."/>
            <person name="Squares S."/>
            <person name="Tivey A."/>
            <person name="Walker A.R."/>
            <person name="Woodward J."/>
            <person name="Dobbelaere D.A.E."/>
            <person name="Langsley G."/>
            <person name="Rajandream M.A."/>
            <person name="McKeever D."/>
            <person name="Shiels B."/>
            <person name="Tait A."/>
            <person name="Barrell B.G."/>
            <person name="Hall N."/>
        </authorList>
    </citation>
    <scope>NUCLEOTIDE SEQUENCE [LARGE SCALE GENOMIC DNA]</scope>
    <source>
        <strain evidence="10">Ankara</strain>
    </source>
</reference>
<feature type="compositionally biased region" description="Low complexity" evidence="7">
    <location>
        <begin position="392"/>
        <end position="401"/>
    </location>
</feature>
<feature type="region of interest" description="Disordered" evidence="7">
    <location>
        <begin position="136"/>
        <end position="192"/>
    </location>
</feature>
<dbReference type="OrthoDB" id="339519at2759"/>
<dbReference type="InterPro" id="IPR005635">
    <property type="entry name" value="Inner_centromere_prot_ARK-bd"/>
</dbReference>
<evidence type="ECO:0000256" key="2">
    <source>
        <dbReference type="ARBA" id="ARBA00004186"/>
    </source>
</evidence>
<keyword evidence="6" id="KW-0539">Nucleus</keyword>
<dbReference type="Pfam" id="PF03941">
    <property type="entry name" value="INCENP_ARK-bind"/>
    <property type="match status" value="1"/>
</dbReference>
<comment type="subcellular location">
    <subcellularLocation>
        <location evidence="2">Cytoplasm</location>
        <location evidence="2">Cytoskeleton</location>
        <location evidence="2">Spindle</location>
    </subcellularLocation>
    <subcellularLocation>
        <location evidence="1">Nucleus</location>
    </subcellularLocation>
</comment>
<keyword evidence="5" id="KW-0206">Cytoskeleton</keyword>
<dbReference type="InParanoid" id="Q4UAE2"/>
<dbReference type="VEuPathDB" id="PiroplasmaDB:TA09325"/>
<evidence type="ECO:0000313" key="9">
    <source>
        <dbReference type="EMBL" id="CAI76209.1"/>
    </source>
</evidence>
<keyword evidence="4" id="KW-0963">Cytoplasm</keyword>
<evidence type="ECO:0000256" key="3">
    <source>
        <dbReference type="ARBA" id="ARBA00010042"/>
    </source>
</evidence>
<dbReference type="Proteomes" id="UP000001950">
    <property type="component" value="Chromosome 4"/>
</dbReference>
<name>Q4UAE2_THEAN</name>
<dbReference type="KEGG" id="tan:TA09325"/>
<evidence type="ECO:0000256" key="1">
    <source>
        <dbReference type="ARBA" id="ARBA00004123"/>
    </source>
</evidence>
<dbReference type="GeneID" id="3863277"/>
<protein>
    <recommendedName>
        <fullName evidence="8">Inner centromere protein ARK-binding domain-containing protein</fullName>
    </recommendedName>
</protein>
<comment type="similarity">
    <text evidence="3">Belongs to the INCENP family.</text>
</comment>
<feature type="region of interest" description="Disordered" evidence="7">
    <location>
        <begin position="392"/>
        <end position="414"/>
    </location>
</feature>
<keyword evidence="10" id="KW-1185">Reference proteome</keyword>
<dbReference type="AlphaFoldDB" id="Q4UAE2"/>
<feature type="compositionally biased region" description="Polar residues" evidence="7">
    <location>
        <begin position="136"/>
        <end position="155"/>
    </location>
</feature>
<gene>
    <name evidence="9" type="ORF">TA09325</name>
</gene>
<dbReference type="GO" id="GO:0005819">
    <property type="term" value="C:spindle"/>
    <property type="evidence" value="ECO:0007669"/>
    <property type="project" value="UniProtKB-SubCell"/>
</dbReference>
<dbReference type="OMA" id="VLWYINA"/>
<evidence type="ECO:0000256" key="7">
    <source>
        <dbReference type="SAM" id="MobiDB-lite"/>
    </source>
</evidence>
<proteinExistence type="inferred from homology"/>
<evidence type="ECO:0000256" key="5">
    <source>
        <dbReference type="ARBA" id="ARBA00023212"/>
    </source>
</evidence>
<sequence>MISVFNLEEICLETPKRFKGQKEDSILIVTGTIDDPIYISTDNSNTNTPTNSPLNGINLPLNGIAPTLNGTNLPLNGIAQPLNGTNLPLNGTNLPLNGTNLPLNGTNLPLNGIAQPLNGTNLPLNGTADTPTHVTISPTGPNLTNTPKNSTYNTIPTTPKPHTPTHTTKPTPTTKPHTTVTPKPTHTPNPIVTPIKKNIYKQEYKHKFLLKLRKKQYENNFDLGLYFLVRFGGPRSSMGTSILMDDELLECSELSKFRNNRDLNEWFDFQYKSLYKNLRKRMDFNNLSVSQVNKRLSRELPRKRWFTREKLYNKTIEQENWNPFSIFGSIPYVSLNDVFNLESSKNYIIGTLKDFLITSSVTVLGHTATNSTEVTGTSANLTKGISTSTNNLTTSTTNTTTMGKGANDTFSTKGKGANSVGMECTSEKNTNEIAAVTKFGESNTFTEGVRTKGSKVTNTRGSGTNTKETPLGGAVGASTVTEEKILYNYLNEKWKNESKKITNWNNDPLLTTEVLWYINATNKYLDKSQNVCILQKCYCVTPDPNIRFNWNDPRCSIWRNYDGPRPSMGEILTKSNYKYNLEKYNNFKNKLHNSIPTQDDHIKLQYYYNYFNLNHYSHS</sequence>
<dbReference type="RefSeq" id="XP_952834.1">
    <property type="nucleotide sequence ID" value="XM_947741.1"/>
</dbReference>
<evidence type="ECO:0000256" key="6">
    <source>
        <dbReference type="ARBA" id="ARBA00023242"/>
    </source>
</evidence>
<feature type="compositionally biased region" description="Low complexity" evidence="7">
    <location>
        <begin position="164"/>
        <end position="188"/>
    </location>
</feature>
<evidence type="ECO:0000256" key="4">
    <source>
        <dbReference type="ARBA" id="ARBA00022490"/>
    </source>
</evidence>